<evidence type="ECO:0000313" key="6">
    <source>
        <dbReference type="Proteomes" id="UP001162060"/>
    </source>
</evidence>
<evidence type="ECO:0000256" key="2">
    <source>
        <dbReference type="ARBA" id="ARBA00004613"/>
    </source>
</evidence>
<accession>A0AAV1UA92</accession>
<dbReference type="Proteomes" id="UP001162060">
    <property type="component" value="Unassembled WGS sequence"/>
</dbReference>
<dbReference type="InterPro" id="IPR045379">
    <property type="entry name" value="Crinkler_N"/>
</dbReference>
<dbReference type="GO" id="GO:0043657">
    <property type="term" value="C:host cell"/>
    <property type="evidence" value="ECO:0007669"/>
    <property type="project" value="UniProtKB-SubCell"/>
</dbReference>
<dbReference type="EMBL" id="CAKLBY020000168">
    <property type="protein sequence ID" value="CAK7930588.1"/>
    <property type="molecule type" value="Genomic_DNA"/>
</dbReference>
<reference evidence="5" key="1">
    <citation type="submission" date="2024-01" db="EMBL/GenBank/DDBJ databases">
        <authorList>
            <person name="Webb A."/>
        </authorList>
    </citation>
    <scope>NUCLEOTIDE SEQUENCE</scope>
    <source>
        <strain evidence="5">Pm1</strain>
    </source>
</reference>
<name>A0AAV1UA92_9STRA</name>
<gene>
    <name evidence="5" type="ORF">PM001_LOCUS15738</name>
</gene>
<organism evidence="5 6">
    <name type="scientific">Peronospora matthiolae</name>
    <dbReference type="NCBI Taxonomy" id="2874970"/>
    <lineage>
        <taxon>Eukaryota</taxon>
        <taxon>Sar</taxon>
        <taxon>Stramenopiles</taxon>
        <taxon>Oomycota</taxon>
        <taxon>Peronosporomycetes</taxon>
        <taxon>Peronosporales</taxon>
        <taxon>Peronosporaceae</taxon>
        <taxon>Peronospora</taxon>
    </lineage>
</organism>
<dbReference type="GO" id="GO:0005576">
    <property type="term" value="C:extracellular region"/>
    <property type="evidence" value="ECO:0007669"/>
    <property type="project" value="UniProtKB-SubCell"/>
</dbReference>
<comment type="caution">
    <text evidence="5">The sequence shown here is derived from an EMBL/GenBank/DDBJ whole genome shotgun (WGS) entry which is preliminary data.</text>
</comment>
<evidence type="ECO:0000256" key="1">
    <source>
        <dbReference type="ARBA" id="ARBA00004340"/>
    </source>
</evidence>
<sequence>MVQVTLCCAFVGRTRSVSVVDIYTGRSVAHLKEAIKEENQVKVKCDASDLQLFLAKRDGAWLVYDDSFKHLMQTKRFLGEMKKMRALWQLMDPSLFGSGASPGENVIHVLVVVPPTAPSQLDVSGVTILVTKSMELNNSPLVAFWNACRKISTDRG</sequence>
<dbReference type="Pfam" id="PF20147">
    <property type="entry name" value="Crinkler"/>
    <property type="match status" value="1"/>
</dbReference>
<evidence type="ECO:0000313" key="5">
    <source>
        <dbReference type="EMBL" id="CAK7930588.1"/>
    </source>
</evidence>
<dbReference type="AlphaFoldDB" id="A0AAV1UA92"/>
<proteinExistence type="predicted"/>
<keyword evidence="3" id="KW-0964">Secreted</keyword>
<evidence type="ECO:0000259" key="4">
    <source>
        <dbReference type="Pfam" id="PF20147"/>
    </source>
</evidence>
<evidence type="ECO:0000256" key="3">
    <source>
        <dbReference type="ARBA" id="ARBA00022525"/>
    </source>
</evidence>
<feature type="domain" description="Crinkler effector protein N-terminal" evidence="4">
    <location>
        <begin position="4"/>
        <end position="112"/>
    </location>
</feature>
<protein>
    <recommendedName>
        <fullName evidence="4">Crinkler effector protein N-terminal domain-containing protein</fullName>
    </recommendedName>
</protein>
<comment type="subcellular location">
    <subcellularLocation>
        <location evidence="1">Host cell</location>
    </subcellularLocation>
    <subcellularLocation>
        <location evidence="2">Secreted</location>
    </subcellularLocation>
</comment>